<dbReference type="PROSITE" id="PS00178">
    <property type="entry name" value="AA_TRNA_LIGASE_I"/>
    <property type="match status" value="1"/>
</dbReference>
<dbReference type="InterPro" id="IPR014758">
    <property type="entry name" value="Met-tRNA_synth"/>
</dbReference>
<evidence type="ECO:0000259" key="16">
    <source>
        <dbReference type="PROSITE" id="PS50886"/>
    </source>
</evidence>
<dbReference type="InterPro" id="IPR009080">
    <property type="entry name" value="tRNAsynth_Ia_anticodon-bd"/>
</dbReference>
<keyword evidence="9 14" id="KW-0067">ATP-binding</keyword>
<keyword evidence="6 14" id="KW-0436">Ligase</keyword>
<dbReference type="InterPro" id="IPR014729">
    <property type="entry name" value="Rossmann-like_a/b/a_fold"/>
</dbReference>
<organism evidence="17 18">
    <name type="scientific">Salinibacter ruber</name>
    <dbReference type="NCBI Taxonomy" id="146919"/>
    <lineage>
        <taxon>Bacteria</taxon>
        <taxon>Pseudomonadati</taxon>
        <taxon>Rhodothermota</taxon>
        <taxon>Rhodothermia</taxon>
        <taxon>Rhodothermales</taxon>
        <taxon>Salinibacteraceae</taxon>
        <taxon>Salinibacter</taxon>
    </lineage>
</organism>
<evidence type="ECO:0000256" key="5">
    <source>
        <dbReference type="ARBA" id="ARBA00022555"/>
    </source>
</evidence>
<dbReference type="Pfam" id="PF19303">
    <property type="entry name" value="Anticodon_3"/>
    <property type="match status" value="1"/>
</dbReference>
<gene>
    <name evidence="14" type="primary">metG</name>
    <name evidence="17" type="ORF">GGP71_000770</name>
</gene>
<protein>
    <recommendedName>
        <fullName evidence="14">Methionine--tRNA ligase</fullName>
        <ecNumber evidence="14">6.1.1.10</ecNumber>
    </recommendedName>
    <alternativeName>
        <fullName evidence="14">Methionyl-tRNA synthetase</fullName>
        <shortName evidence="14">MetRS</shortName>
    </alternativeName>
</protein>
<dbReference type="InterPro" id="IPR041872">
    <property type="entry name" value="Anticodon_Met"/>
</dbReference>
<comment type="function">
    <text evidence="1 14">Is required not only for elongation of protein synthesis but also for the initiation of all mRNA translation through initiator tRNA(fMet) aminoacylation.</text>
</comment>
<dbReference type="GO" id="GO:0006431">
    <property type="term" value="P:methionyl-tRNA aminoacylation"/>
    <property type="evidence" value="ECO:0007669"/>
    <property type="project" value="UniProtKB-UniRule"/>
</dbReference>
<accession>A0A9X2PWM5</accession>
<evidence type="ECO:0000256" key="6">
    <source>
        <dbReference type="ARBA" id="ARBA00022598"/>
    </source>
</evidence>
<dbReference type="FunFam" id="2.20.28.20:FF:000001">
    <property type="entry name" value="Methionine--tRNA ligase"/>
    <property type="match status" value="1"/>
</dbReference>
<keyword evidence="10 14" id="KW-0694">RNA-binding</keyword>
<dbReference type="GO" id="GO:0046872">
    <property type="term" value="F:metal ion binding"/>
    <property type="evidence" value="ECO:0007669"/>
    <property type="project" value="UniProtKB-KW"/>
</dbReference>
<comment type="caution">
    <text evidence="17">The sequence shown here is derived from an EMBL/GenBank/DDBJ whole genome shotgun (WGS) entry which is preliminary data.</text>
</comment>
<keyword evidence="4 14" id="KW-0963">Cytoplasm</keyword>
<dbReference type="InterPro" id="IPR002547">
    <property type="entry name" value="tRNA-bd_dom"/>
</dbReference>
<dbReference type="Gene3D" id="3.40.50.620">
    <property type="entry name" value="HUPs"/>
    <property type="match status" value="1"/>
</dbReference>
<evidence type="ECO:0000256" key="12">
    <source>
        <dbReference type="ARBA" id="ARBA00023146"/>
    </source>
</evidence>
<evidence type="ECO:0000313" key="17">
    <source>
        <dbReference type="EMBL" id="MCS3676863.1"/>
    </source>
</evidence>
<dbReference type="InterPro" id="IPR033911">
    <property type="entry name" value="MetRS_core"/>
</dbReference>
<sequence length="713" mass="79670">MADPTSSERLLVTAALPYANGPIHIGHLAGAYLPADLFVRYQRLKGEDVAFICGSDEMGVAILMRAIREDRTPEDIIDTYHPQIRDNFERFGMSFDYYGRTSSETHTETTQDFFRVLDENGGFDLKTDEQLYDPEAEMFLADRFVIGTCPVCGFEEAYGDQCEQCGSSLSPTELENPQSTLTDATPEFKETTHWYLPLGELQPQLEEWIGSHPEWKNNVVGQIQSWFDEGLKGRAITRDVPWGVPVPDDVAERHGLEAEGKVIYVWFDAPIGYISATKEWAAEQGEPDAWTDYWQDEDTRLVHFIGKDNIVFHCLMFPSMLMEHGDYVLPDNVPANEFLNLEGEKLSTSRGWAVWLHEYLDDFAGERHAPDLLRYALATTLPETKDADFSWEGFQQRVNGELANVFGNFVHRTLTFAQRYFDGTVPPLEDPSEADRAMLDRMAEVPDTVGAAYEEHRTRDAVFETMALARRGNKYFNDTEPWHTHESDPQACANTIHVSLQVCAALSILFEPVLPSAAATLRERIGLENVRTSTPDDDPAGAVGWEDAGAPLLPAGHPIPSGPDPEPLFQKIDDDTIEAQIEKLRDRAAERDTDPSSTTDMDYEALSDNISFDDFTQLDLRAGTVTTAEPVPDADKLLRLEVDLGFEERQILAGVAEQMAPDDVVGLEVVVVANMAPKEMFGFESQGMVLMAEEPDGTFVPVTTEAEDGSVVR</sequence>
<dbReference type="Proteomes" id="UP001155027">
    <property type="component" value="Unassembled WGS sequence"/>
</dbReference>
<comment type="subunit">
    <text evidence="14">Homodimer.</text>
</comment>
<keyword evidence="14" id="KW-0479">Metal-binding</keyword>
<evidence type="ECO:0000256" key="9">
    <source>
        <dbReference type="ARBA" id="ARBA00022840"/>
    </source>
</evidence>
<dbReference type="InterPro" id="IPR015413">
    <property type="entry name" value="Methionyl/Leucyl_tRNA_Synth"/>
</dbReference>
<feature type="short sequence motif" description="'HIGH' region" evidence="14">
    <location>
        <begin position="17"/>
        <end position="27"/>
    </location>
</feature>
<feature type="short sequence motif" description="'KMSKS' region" evidence="14">
    <location>
        <begin position="345"/>
        <end position="349"/>
    </location>
</feature>
<dbReference type="SUPFAM" id="SSF52374">
    <property type="entry name" value="Nucleotidylyl transferase"/>
    <property type="match status" value="1"/>
</dbReference>
<dbReference type="Pfam" id="PF01588">
    <property type="entry name" value="tRNA_bind"/>
    <property type="match status" value="1"/>
</dbReference>
<evidence type="ECO:0000256" key="1">
    <source>
        <dbReference type="ARBA" id="ARBA00003314"/>
    </source>
</evidence>
<dbReference type="Gene3D" id="2.20.28.20">
    <property type="entry name" value="Methionyl-tRNA synthetase, Zn-domain"/>
    <property type="match status" value="1"/>
</dbReference>
<dbReference type="GO" id="GO:0004825">
    <property type="term" value="F:methionine-tRNA ligase activity"/>
    <property type="evidence" value="ECO:0007669"/>
    <property type="project" value="UniProtKB-UniRule"/>
</dbReference>
<comment type="subcellular location">
    <subcellularLocation>
        <location evidence="2 14">Cytoplasm</location>
    </subcellularLocation>
</comment>
<dbReference type="EMBL" id="JANUAU010000002">
    <property type="protein sequence ID" value="MCS3676863.1"/>
    <property type="molecule type" value="Genomic_DNA"/>
</dbReference>
<dbReference type="EC" id="6.1.1.10" evidence="14"/>
<dbReference type="InterPro" id="IPR001412">
    <property type="entry name" value="aa-tRNA-synth_I_CS"/>
</dbReference>
<evidence type="ECO:0000256" key="3">
    <source>
        <dbReference type="ARBA" id="ARBA00008258"/>
    </source>
</evidence>
<dbReference type="NCBIfam" id="NF001100">
    <property type="entry name" value="PRK00133.1"/>
    <property type="match status" value="1"/>
</dbReference>
<feature type="binding site" evidence="14">
    <location>
        <position position="162"/>
    </location>
    <ligand>
        <name>Zn(2+)</name>
        <dbReference type="ChEBI" id="CHEBI:29105"/>
    </ligand>
</feature>
<feature type="binding site" evidence="14">
    <location>
        <position position="165"/>
    </location>
    <ligand>
        <name>Zn(2+)</name>
        <dbReference type="ChEBI" id="CHEBI:29105"/>
    </ligand>
</feature>
<dbReference type="PROSITE" id="PS50886">
    <property type="entry name" value="TRBD"/>
    <property type="match status" value="1"/>
</dbReference>
<dbReference type="Gene3D" id="2.40.50.140">
    <property type="entry name" value="Nucleic acid-binding proteins"/>
    <property type="match status" value="1"/>
</dbReference>
<dbReference type="CDD" id="cd00814">
    <property type="entry name" value="MetRS_core"/>
    <property type="match status" value="1"/>
</dbReference>
<dbReference type="GO" id="GO:0005524">
    <property type="term" value="F:ATP binding"/>
    <property type="evidence" value="ECO:0007669"/>
    <property type="project" value="UniProtKB-UniRule"/>
</dbReference>
<feature type="binding site" evidence="14">
    <location>
        <position position="149"/>
    </location>
    <ligand>
        <name>Zn(2+)</name>
        <dbReference type="ChEBI" id="CHEBI:29105"/>
    </ligand>
</feature>
<dbReference type="GO" id="GO:0005829">
    <property type="term" value="C:cytosol"/>
    <property type="evidence" value="ECO:0007669"/>
    <property type="project" value="TreeGrafter"/>
</dbReference>
<dbReference type="PANTHER" id="PTHR45765:SF1">
    <property type="entry name" value="METHIONINE--TRNA LIGASE, CYTOPLASMIC"/>
    <property type="match status" value="1"/>
</dbReference>
<feature type="region of interest" description="Disordered" evidence="15">
    <location>
        <begin position="530"/>
        <end position="564"/>
    </location>
</feature>
<keyword evidence="8 14" id="KW-0862">Zinc</keyword>
<reference evidence="17" key="1">
    <citation type="submission" date="2022-08" db="EMBL/GenBank/DDBJ databases">
        <title>Genomic Encyclopedia of Type Strains, Phase V (KMG-V): Genome sequencing to study the core and pangenomes of soil and plant-associated prokaryotes.</title>
        <authorList>
            <person name="Whitman W."/>
        </authorList>
    </citation>
    <scope>NUCLEOTIDE SEQUENCE</scope>
    <source>
        <strain evidence="17">0</strain>
    </source>
</reference>
<dbReference type="NCBIfam" id="TIGR00398">
    <property type="entry name" value="metG"/>
    <property type="match status" value="1"/>
</dbReference>
<keyword evidence="11 14" id="KW-0648">Protein biosynthesis</keyword>
<dbReference type="AlphaFoldDB" id="A0A9X2PWM5"/>
<evidence type="ECO:0000256" key="11">
    <source>
        <dbReference type="ARBA" id="ARBA00022917"/>
    </source>
</evidence>
<keyword evidence="7 14" id="KW-0547">Nucleotide-binding</keyword>
<dbReference type="SUPFAM" id="SSF50249">
    <property type="entry name" value="Nucleic acid-binding proteins"/>
    <property type="match status" value="1"/>
</dbReference>
<dbReference type="SUPFAM" id="SSF57770">
    <property type="entry name" value="Methionyl-tRNA synthetase (MetRS), Zn-domain"/>
    <property type="match status" value="1"/>
</dbReference>
<dbReference type="HAMAP" id="MF_00098">
    <property type="entry name" value="Met_tRNA_synth_type1"/>
    <property type="match status" value="1"/>
</dbReference>
<evidence type="ECO:0000256" key="14">
    <source>
        <dbReference type="HAMAP-Rule" id="MF_00098"/>
    </source>
</evidence>
<evidence type="ECO:0000256" key="7">
    <source>
        <dbReference type="ARBA" id="ARBA00022741"/>
    </source>
</evidence>
<dbReference type="CDD" id="cd07957">
    <property type="entry name" value="Anticodon_Ia_Met"/>
    <property type="match status" value="1"/>
</dbReference>
<feature type="binding site" evidence="14">
    <location>
        <position position="152"/>
    </location>
    <ligand>
        <name>Zn(2+)</name>
        <dbReference type="ChEBI" id="CHEBI:29105"/>
    </ligand>
</feature>
<evidence type="ECO:0000256" key="10">
    <source>
        <dbReference type="ARBA" id="ARBA00022884"/>
    </source>
</evidence>
<dbReference type="Gene3D" id="1.10.730.10">
    <property type="entry name" value="Isoleucyl-tRNA Synthetase, Domain 1"/>
    <property type="match status" value="1"/>
</dbReference>
<name>A0A9X2PWM5_9BACT</name>
<evidence type="ECO:0000256" key="4">
    <source>
        <dbReference type="ARBA" id="ARBA00022490"/>
    </source>
</evidence>
<dbReference type="SUPFAM" id="SSF47323">
    <property type="entry name" value="Anticodon-binding domain of a subclass of class I aminoacyl-tRNA synthetases"/>
    <property type="match status" value="1"/>
</dbReference>
<evidence type="ECO:0000256" key="13">
    <source>
        <dbReference type="ARBA" id="ARBA00047364"/>
    </source>
</evidence>
<comment type="cofactor">
    <cofactor evidence="14">
        <name>Zn(2+)</name>
        <dbReference type="ChEBI" id="CHEBI:29105"/>
    </cofactor>
    <text evidence="14">Binds 1 zinc ion per subunit.</text>
</comment>
<evidence type="ECO:0000313" key="18">
    <source>
        <dbReference type="Proteomes" id="UP001155027"/>
    </source>
</evidence>
<feature type="binding site" evidence="14">
    <location>
        <position position="348"/>
    </location>
    <ligand>
        <name>ATP</name>
        <dbReference type="ChEBI" id="CHEBI:30616"/>
    </ligand>
</feature>
<comment type="similarity">
    <text evidence="3 14">Belongs to the class-I aminoacyl-tRNA synthetase family. MetG type 1 subfamily.</text>
</comment>
<dbReference type="InterPro" id="IPR023458">
    <property type="entry name" value="Met-tRNA_ligase_1"/>
</dbReference>
<dbReference type="GO" id="GO:0000049">
    <property type="term" value="F:tRNA binding"/>
    <property type="evidence" value="ECO:0007669"/>
    <property type="project" value="UniProtKB-UniRule"/>
</dbReference>
<dbReference type="Pfam" id="PF09334">
    <property type="entry name" value="tRNA-synt_1g"/>
    <property type="match status" value="1"/>
</dbReference>
<keyword evidence="12 14" id="KW-0030">Aminoacyl-tRNA synthetase</keyword>
<dbReference type="InterPro" id="IPR012340">
    <property type="entry name" value="NA-bd_OB-fold"/>
</dbReference>
<dbReference type="InterPro" id="IPR029038">
    <property type="entry name" value="MetRS_Zn"/>
</dbReference>
<feature type="domain" description="TRNA-binding" evidence="16">
    <location>
        <begin position="614"/>
        <end position="713"/>
    </location>
</feature>
<comment type="catalytic activity">
    <reaction evidence="13 14">
        <text>tRNA(Met) + L-methionine + ATP = L-methionyl-tRNA(Met) + AMP + diphosphate</text>
        <dbReference type="Rhea" id="RHEA:13481"/>
        <dbReference type="Rhea" id="RHEA-COMP:9667"/>
        <dbReference type="Rhea" id="RHEA-COMP:9698"/>
        <dbReference type="ChEBI" id="CHEBI:30616"/>
        <dbReference type="ChEBI" id="CHEBI:33019"/>
        <dbReference type="ChEBI" id="CHEBI:57844"/>
        <dbReference type="ChEBI" id="CHEBI:78442"/>
        <dbReference type="ChEBI" id="CHEBI:78530"/>
        <dbReference type="ChEBI" id="CHEBI:456215"/>
        <dbReference type="EC" id="6.1.1.10"/>
    </reaction>
</comment>
<dbReference type="PANTHER" id="PTHR45765">
    <property type="entry name" value="METHIONINE--TRNA LIGASE"/>
    <property type="match status" value="1"/>
</dbReference>
<keyword evidence="5 14" id="KW-0820">tRNA-binding</keyword>
<evidence type="ECO:0000256" key="2">
    <source>
        <dbReference type="ARBA" id="ARBA00004496"/>
    </source>
</evidence>
<proteinExistence type="inferred from homology"/>
<evidence type="ECO:0000256" key="15">
    <source>
        <dbReference type="SAM" id="MobiDB-lite"/>
    </source>
</evidence>
<dbReference type="PRINTS" id="PR01041">
    <property type="entry name" value="TRNASYNTHMET"/>
</dbReference>
<dbReference type="RefSeq" id="WP_259079529.1">
    <property type="nucleotide sequence ID" value="NZ_JANUAU010000002.1"/>
</dbReference>
<evidence type="ECO:0000256" key="8">
    <source>
        <dbReference type="ARBA" id="ARBA00022833"/>
    </source>
</evidence>